<proteinExistence type="predicted"/>
<reference evidence="1 2" key="1">
    <citation type="submission" date="2016-01" db="EMBL/GenBank/DDBJ databases">
        <title>Genome sequencing of Roseivirga echinicomitans KMM 6058.</title>
        <authorList>
            <person name="Selvaratnam C."/>
            <person name="Thevarajoo S."/>
            <person name="Goh K.M."/>
            <person name="Ee R."/>
            <person name="Chan K.-G."/>
            <person name="Chong C.S."/>
        </authorList>
    </citation>
    <scope>NUCLEOTIDE SEQUENCE [LARGE SCALE GENOMIC DNA]</scope>
    <source>
        <strain evidence="1 2">KMM 6058</strain>
    </source>
</reference>
<dbReference type="NCBIfam" id="TIGR04183">
    <property type="entry name" value="Por_Secre_tail"/>
    <property type="match status" value="1"/>
</dbReference>
<dbReference type="RefSeq" id="WP_068417936.1">
    <property type="nucleotide sequence ID" value="NZ_LRDB01000050.1"/>
</dbReference>
<keyword evidence="2" id="KW-1185">Reference proteome</keyword>
<evidence type="ECO:0000313" key="1">
    <source>
        <dbReference type="EMBL" id="KYG73011.1"/>
    </source>
</evidence>
<comment type="caution">
    <text evidence="1">The sequence shown here is derived from an EMBL/GenBank/DDBJ whole genome shotgun (WGS) entry which is preliminary data.</text>
</comment>
<dbReference type="STRING" id="296218.AWN68_09965"/>
<dbReference type="InterPro" id="IPR026444">
    <property type="entry name" value="Secre_tail"/>
</dbReference>
<dbReference type="EMBL" id="LRDB01000050">
    <property type="protein sequence ID" value="KYG73011.1"/>
    <property type="molecule type" value="Genomic_DNA"/>
</dbReference>
<protein>
    <recommendedName>
        <fullName evidence="3">Secretion system C-terminal sorting domain-containing protein</fullName>
    </recommendedName>
</protein>
<evidence type="ECO:0000313" key="2">
    <source>
        <dbReference type="Proteomes" id="UP000075615"/>
    </source>
</evidence>
<organism evidence="1 2">
    <name type="scientific">Roseivirga echinicomitans</name>
    <dbReference type="NCBI Taxonomy" id="296218"/>
    <lineage>
        <taxon>Bacteria</taxon>
        <taxon>Pseudomonadati</taxon>
        <taxon>Bacteroidota</taxon>
        <taxon>Cytophagia</taxon>
        <taxon>Cytophagales</taxon>
        <taxon>Roseivirgaceae</taxon>
        <taxon>Roseivirga</taxon>
    </lineage>
</organism>
<name>A0A150X2R6_9BACT</name>
<gene>
    <name evidence="1" type="ORF">AWN68_09965</name>
</gene>
<dbReference type="OrthoDB" id="1466765at2"/>
<dbReference type="Proteomes" id="UP000075615">
    <property type="component" value="Unassembled WGS sequence"/>
</dbReference>
<dbReference type="AlphaFoldDB" id="A0A150X2R6"/>
<accession>A0A150X2R6</accession>
<evidence type="ECO:0008006" key="3">
    <source>
        <dbReference type="Google" id="ProtNLM"/>
    </source>
</evidence>
<sequence length="1061" mass="110597">MFFAGVTINPVCAQGVFESNTSSGNWQNSGSWTLVSGSDANGVPDANDDVTILSGHRINIRNNEACDDLTIVGRLHFATNNRTLTVNGNLTMSGGVAEVTGNGATKMLSVSGDFNVASGADVDIVGQKVTITGTTTLNGSLNFSSGTGDKTFGNIVINGSGTWNNTGSEDFVFTGNLTNNGTFNGCSANGCDYEFTSSSGSISGSNAITISDIVINSPADITSSATVVVTDELRGSGSFTNENGASLELQGSGPFSVSTFDASPAVNTVTYSAGSSNEILSGDYYNLIINKSSGTPYNGGTVDIANDFTLQSGNFDINATMNVDGAITIGTGTKLELNAATLTVLEDISIEGGEFTPVNASSVANISGDILMSDGIYDQNNGDINVTGDFLITGGLMTFNGTSSTLDVDDMTITTGDVTLTQGTVNVNNGSGGLTVNSGSLTLSGATLSVDNLYNLDGGTNDFNSGSFSAGDIDIATGQELTVNSLDFTSTGTTTISGTLTFDSNSGGKSFNDIVVASGGAWNNTTTASFTINGDIAHNGASWVGCSGSSCDYTLTNSSGSISGSGAIDMSDIIINSPGSYTNLANLTVIDRITGTGTFINGSSGSLNYSGNNSDGSNFDITNFTASATGNTVTFSRAGDQQLRTTTDGNNNYYNVVINTSLAGQDLFLAGNVTIDNQLTLTMGDLILDANTLTLAVGASVSGGGDDNYIQVNSSGTVRQKYSATGVSVSIPIGDNNDFSPITNFTLSGGSVAGGAYIDFSVTDGIHPQMNAPNKASGGDDADTVATAYISRYWTVSGNNISEPTFSASYQYLETDVVGTESDMVAALRRTKEGTMGPVLDWKNAGTVNPSTNIVSIDSGDGFGDMYAMDDEQTRLPIVLLSFTAEVKASKVQLQWSTASELDNDYFTIERSSNGIDFEPILYVPGKGTSEEINNYVAVDDSPISERTYYRLKQTDFNGTFDYSEVISVSYKRKQLVTPSFLIYPNSVLAGQTINVRPEGEFMDETAIIQLLSIAGHRVIEYKIQLSKQTSFEIPQDVQAGHYVLSVTGSSFKKSFKIIVK</sequence>